<keyword evidence="2" id="KW-0560">Oxidoreductase</keyword>
<proteinExistence type="inferred from homology"/>
<evidence type="ECO:0000313" key="4">
    <source>
        <dbReference type="EMBL" id="TWP53404.1"/>
    </source>
</evidence>
<dbReference type="InterPro" id="IPR000073">
    <property type="entry name" value="AB_hydrolase_1"/>
</dbReference>
<evidence type="ECO:0000259" key="3">
    <source>
        <dbReference type="Pfam" id="PF00561"/>
    </source>
</evidence>
<dbReference type="InterPro" id="IPR036291">
    <property type="entry name" value="NAD(P)-bd_dom_sf"/>
</dbReference>
<dbReference type="InterPro" id="IPR029058">
    <property type="entry name" value="AB_hydrolase_fold"/>
</dbReference>
<evidence type="ECO:0000256" key="2">
    <source>
        <dbReference type="ARBA" id="ARBA00023002"/>
    </source>
</evidence>
<evidence type="ECO:0000313" key="5">
    <source>
        <dbReference type="Proteomes" id="UP000316639"/>
    </source>
</evidence>
<dbReference type="Gene3D" id="3.40.50.720">
    <property type="entry name" value="NAD(P)-binding Rossmann-like Domain"/>
    <property type="match status" value="1"/>
</dbReference>
<dbReference type="SUPFAM" id="SSF51735">
    <property type="entry name" value="NAD(P)-binding Rossmann-fold domains"/>
    <property type="match status" value="1"/>
</dbReference>
<dbReference type="GO" id="GO:0016491">
    <property type="term" value="F:oxidoreductase activity"/>
    <property type="evidence" value="ECO:0007669"/>
    <property type="project" value="UniProtKB-KW"/>
</dbReference>
<dbReference type="PANTHER" id="PTHR43391:SF12">
    <property type="entry name" value="OXIDOREDUCTASE EPHD-RELATED"/>
    <property type="match status" value="1"/>
</dbReference>
<dbReference type="RefSeq" id="WP_146349815.1">
    <property type="nucleotide sequence ID" value="NZ_VOBR01000003.1"/>
</dbReference>
<feature type="domain" description="AB hydrolase-1" evidence="3">
    <location>
        <begin position="27"/>
        <end position="128"/>
    </location>
</feature>
<dbReference type="Gene3D" id="3.40.50.1820">
    <property type="entry name" value="alpha/beta hydrolase"/>
    <property type="match status" value="1"/>
</dbReference>
<dbReference type="AlphaFoldDB" id="A0A563F210"/>
<comment type="similarity">
    <text evidence="1">Belongs to the short-chain dehydrogenases/reductases (SDR) family.</text>
</comment>
<sequence>MDPVRERSVDVGDLRLHVREEGDPANPTVLLVHGYPDNSSIWDGVAPRLAKRFHVVRFDVRGHGRSGTPRSYHLDDLAKDIAEVAKATSTTKVHLVGHDWGSIQSWHATTEYPDAFASFTTISGPALAHVEHWMKRHPVRAIPNALHSWYIGLFLIPKVAEIGMWFARKRLHAEWRDAKNGLELYRANIFKGQGPKQTSVPTLQIHLTKDPYVTEHHLDAARPFAENLTRRKLVSGHWAPRTHPEQVARYIADFVDQKQQQQLVLITGAGSGIGKATAEAFQRQGAKVIAVDIDEAKAKATSRYAYQLDVGDAQATRELRRRVIDEHGVPDIVMANAGIAVSGSFLRTSEEDWRRVVDVNLWGVVHTTRAFAQDMVDRNEGGHIVITASMAGYFPTTALPAYSTTKAAVLMLAECLNAELKQHSIGVTAICPGPVNTDITREATFAGVCEKDQERKRDAVTRLYERRGYGPDKVAKAVLRAVENNRRVAPVMLESHVVRALNRVSPGLVRVVAKVADRIWQS</sequence>
<gene>
    <name evidence="4" type="ORF">FKR81_05465</name>
</gene>
<dbReference type="Pfam" id="PF00106">
    <property type="entry name" value="adh_short"/>
    <property type="match status" value="1"/>
</dbReference>
<dbReference type="EMBL" id="VOBR01000003">
    <property type="protein sequence ID" value="TWP53404.1"/>
    <property type="molecule type" value="Genomic_DNA"/>
</dbReference>
<dbReference type="Proteomes" id="UP000316639">
    <property type="component" value="Unassembled WGS sequence"/>
</dbReference>
<keyword evidence="5" id="KW-1185">Reference proteome</keyword>
<dbReference type="OrthoDB" id="4220752at2"/>
<protein>
    <submittedName>
        <fullName evidence="4">SDR family NAD(P)-dependent oxidoreductase</fullName>
    </submittedName>
</protein>
<evidence type="ECO:0000256" key="1">
    <source>
        <dbReference type="ARBA" id="ARBA00006484"/>
    </source>
</evidence>
<accession>A0A563F210</accession>
<dbReference type="FunFam" id="3.40.50.720:FF:000084">
    <property type="entry name" value="Short-chain dehydrogenase reductase"/>
    <property type="match status" value="1"/>
</dbReference>
<dbReference type="SUPFAM" id="SSF53474">
    <property type="entry name" value="alpha/beta-Hydrolases"/>
    <property type="match status" value="1"/>
</dbReference>
<organism evidence="4 5">
    <name type="scientific">Lentzea tibetensis</name>
    <dbReference type="NCBI Taxonomy" id="2591470"/>
    <lineage>
        <taxon>Bacteria</taxon>
        <taxon>Bacillati</taxon>
        <taxon>Actinomycetota</taxon>
        <taxon>Actinomycetes</taxon>
        <taxon>Pseudonocardiales</taxon>
        <taxon>Pseudonocardiaceae</taxon>
        <taxon>Lentzea</taxon>
    </lineage>
</organism>
<dbReference type="InterPro" id="IPR002347">
    <property type="entry name" value="SDR_fam"/>
</dbReference>
<dbReference type="Pfam" id="PF00561">
    <property type="entry name" value="Abhydrolase_1"/>
    <property type="match status" value="1"/>
</dbReference>
<dbReference type="NCBIfam" id="NF004514">
    <property type="entry name" value="PRK05855.1"/>
    <property type="match status" value="1"/>
</dbReference>
<dbReference type="PRINTS" id="PR00081">
    <property type="entry name" value="GDHRDH"/>
</dbReference>
<name>A0A563F210_9PSEU</name>
<comment type="caution">
    <text evidence="4">The sequence shown here is derived from an EMBL/GenBank/DDBJ whole genome shotgun (WGS) entry which is preliminary data.</text>
</comment>
<reference evidence="4 5" key="1">
    <citation type="submission" date="2019-07" db="EMBL/GenBank/DDBJ databases">
        <title>Lentzea xizangensis sp. nov., isolated from Qinghai-Tibetan Plateau Soils.</title>
        <authorList>
            <person name="Huang J."/>
        </authorList>
    </citation>
    <scope>NUCLEOTIDE SEQUENCE [LARGE SCALE GENOMIC DNA]</scope>
    <source>
        <strain evidence="4 5">FXJ1.1311</strain>
    </source>
</reference>
<dbReference type="PANTHER" id="PTHR43391">
    <property type="entry name" value="RETINOL DEHYDROGENASE-RELATED"/>
    <property type="match status" value="1"/>
</dbReference>
<dbReference type="CDD" id="cd05233">
    <property type="entry name" value="SDR_c"/>
    <property type="match status" value="1"/>
</dbReference>